<evidence type="ECO:0000313" key="2">
    <source>
        <dbReference type="EMBL" id="KAF7564133.1"/>
    </source>
</evidence>
<evidence type="ECO:0000313" key="3">
    <source>
        <dbReference type="Proteomes" id="UP000245464"/>
    </source>
</evidence>
<dbReference type="Proteomes" id="UP000245464">
    <property type="component" value="Unassembled WGS sequence"/>
</dbReference>
<protein>
    <recommendedName>
        <fullName evidence="4">DUF3505 multi-domain protein</fullName>
    </recommendedName>
</protein>
<dbReference type="EMBL" id="NQIK02000037">
    <property type="protein sequence ID" value="KAF7564133.1"/>
    <property type="molecule type" value="Genomic_DNA"/>
</dbReference>
<accession>A0A834RGW0</accession>
<gene>
    <name evidence="2" type="ORF">PtrM4_154590</name>
</gene>
<evidence type="ECO:0000256" key="1">
    <source>
        <dbReference type="SAM" id="MobiDB-lite"/>
    </source>
</evidence>
<sequence length="502" mass="57634">MSKPSIECQYFEHVPEHSVAACRECRYAVWPDQIEGHLQKQHKVSYKEAEAVGQQVRSWAGLVQYPSELEVPTGAPKPVRQLPVYTDGMLCQFDSSCCYYVARSKEAIRKHWRKDHQGWQKSVQAHMDKGYRLVHCQRLFSSRHGSQYFEVQAPQDGEGPEIVPVDGAAAWARVGEQMAKAWADIEKRAQTTIQEGERDEVNPWLERTQWLPYLVGMERPDLLACIEEPVAEPDARQEQQAEPVEAAIWAAMDGLARFSQASIIDRIGVFIRLEAIRTEMHQTRFQPLQPYMDKNAIAKRSIEGDEEDEAEDMDEEREELDEEMMDDIDEAIEVAEEEPGQGEGPEPKKLSKIQKACLEFCIALLNHRITRREAEEDSGDETDDDLDDSAYESGPSQRRRPRGVCRINHVDRLIVAESGDELLYKELHFSMAQFRGMVHGLASESRRLLTEELMFSSKAAPVPAVPWESIRDNPTDERPGWNFLKDHRTNMPVNGERWLFER</sequence>
<dbReference type="GeneID" id="90958422"/>
<organism evidence="2 3">
    <name type="scientific">Pyrenophora tritici-repentis</name>
    <dbReference type="NCBI Taxonomy" id="45151"/>
    <lineage>
        <taxon>Eukaryota</taxon>
        <taxon>Fungi</taxon>
        <taxon>Dikarya</taxon>
        <taxon>Ascomycota</taxon>
        <taxon>Pezizomycotina</taxon>
        <taxon>Dothideomycetes</taxon>
        <taxon>Pleosporomycetidae</taxon>
        <taxon>Pleosporales</taxon>
        <taxon>Pleosporineae</taxon>
        <taxon>Pleosporaceae</taxon>
        <taxon>Pyrenophora</taxon>
    </lineage>
</organism>
<feature type="compositionally biased region" description="Acidic residues" evidence="1">
    <location>
        <begin position="304"/>
        <end position="321"/>
    </location>
</feature>
<dbReference type="KEGG" id="ptrr:90958422"/>
<dbReference type="RefSeq" id="XP_065958589.1">
    <property type="nucleotide sequence ID" value="XM_066110391.1"/>
</dbReference>
<feature type="region of interest" description="Disordered" evidence="1">
    <location>
        <begin position="373"/>
        <end position="402"/>
    </location>
</feature>
<dbReference type="AlphaFoldDB" id="A0A834RGW0"/>
<dbReference type="Pfam" id="PF12013">
    <property type="entry name" value="OrsD"/>
    <property type="match status" value="1"/>
</dbReference>
<evidence type="ECO:0008006" key="4">
    <source>
        <dbReference type="Google" id="ProtNLM"/>
    </source>
</evidence>
<feature type="compositionally biased region" description="Acidic residues" evidence="1">
    <location>
        <begin position="375"/>
        <end position="390"/>
    </location>
</feature>
<dbReference type="InterPro" id="IPR022698">
    <property type="entry name" value="OrsD"/>
</dbReference>
<proteinExistence type="predicted"/>
<comment type="caution">
    <text evidence="2">The sequence shown here is derived from an EMBL/GenBank/DDBJ whole genome shotgun (WGS) entry which is preliminary data.</text>
</comment>
<feature type="region of interest" description="Disordered" evidence="1">
    <location>
        <begin position="300"/>
        <end position="321"/>
    </location>
</feature>
<reference evidence="2 3" key="1">
    <citation type="journal article" date="2018" name="BMC Genomics">
        <title>Comparative genomics of the wheat fungal pathogen Pyrenophora tritici-repentis reveals chromosomal variations and genome plasticity.</title>
        <authorList>
            <person name="Moolhuijzen P."/>
            <person name="See P.T."/>
            <person name="Hane J.K."/>
            <person name="Shi G."/>
            <person name="Liu Z."/>
            <person name="Oliver R.P."/>
            <person name="Moffat C.S."/>
        </authorList>
    </citation>
    <scope>NUCLEOTIDE SEQUENCE [LARGE SCALE GENOMIC DNA]</scope>
    <source>
        <strain evidence="2">M4</strain>
    </source>
</reference>
<name>A0A834RGW0_9PLEO</name>